<feature type="transmembrane region" description="Helical" evidence="9">
    <location>
        <begin position="1098"/>
        <end position="1119"/>
    </location>
</feature>
<evidence type="ECO:0000256" key="1">
    <source>
        <dbReference type="ARBA" id="ARBA00004651"/>
    </source>
</evidence>
<keyword evidence="2 9" id="KW-0813">Transport</keyword>
<feature type="transmembrane region" description="Helical" evidence="9">
    <location>
        <begin position="7"/>
        <end position="30"/>
    </location>
</feature>
<dbReference type="InterPro" id="IPR054384">
    <property type="entry name" value="SecDF_P1_head"/>
</dbReference>
<keyword evidence="3 9" id="KW-1003">Cell membrane</keyword>
<gene>
    <name evidence="9" type="primary">secF</name>
    <name evidence="12" type="ORF">PC_RS01220</name>
</gene>
<feature type="transmembrane region" description="Helical" evidence="9">
    <location>
        <begin position="1359"/>
        <end position="1385"/>
    </location>
</feature>
<dbReference type="RefSeq" id="WP_011174801.1">
    <property type="nucleotide sequence ID" value="NC_005861.2"/>
</dbReference>
<comment type="caution">
    <text evidence="9">Lacks conserved residue(s) required for the propagation of feature annotation.</text>
</comment>
<keyword evidence="8 9" id="KW-0472">Membrane</keyword>
<feature type="transmembrane region" description="Helical" evidence="9">
    <location>
        <begin position="1433"/>
        <end position="1458"/>
    </location>
</feature>
<dbReference type="GO" id="GO:0015450">
    <property type="term" value="F:protein-transporting ATPase activity"/>
    <property type="evidence" value="ECO:0007669"/>
    <property type="project" value="InterPro"/>
</dbReference>
<keyword evidence="6 9" id="KW-1133">Transmembrane helix</keyword>
<evidence type="ECO:0000256" key="6">
    <source>
        <dbReference type="ARBA" id="ARBA00022989"/>
    </source>
</evidence>
<comment type="similarity">
    <text evidence="9">Belongs to the SecD/SecF family. SecF subfamily.</text>
</comment>
<feature type="transmembrane region" description="Helical" evidence="9">
    <location>
        <begin position="1131"/>
        <end position="1150"/>
    </location>
</feature>
<feature type="domain" description="Protein export membrane protein SecD/SecF C-terminal" evidence="10">
    <location>
        <begin position="984"/>
        <end position="1152"/>
    </location>
</feature>
<evidence type="ECO:0000256" key="2">
    <source>
        <dbReference type="ARBA" id="ARBA00022448"/>
    </source>
</evidence>
<evidence type="ECO:0000256" key="9">
    <source>
        <dbReference type="HAMAP-Rule" id="MF_01464"/>
    </source>
</evidence>
<keyword evidence="4 9" id="KW-0812">Transmembrane</keyword>
<dbReference type="Pfam" id="PF02355">
    <property type="entry name" value="SecD_SecF_C"/>
    <property type="match status" value="2"/>
</dbReference>
<feature type="transmembrane region" description="Helical" evidence="9">
    <location>
        <begin position="1464"/>
        <end position="1486"/>
    </location>
</feature>
<protein>
    <recommendedName>
        <fullName evidence="9">Protein-export membrane protein SecF</fullName>
    </recommendedName>
</protein>
<evidence type="ECO:0000313" key="13">
    <source>
        <dbReference type="Proteomes" id="UP000000529"/>
    </source>
</evidence>
<dbReference type="GO" id="GO:0043952">
    <property type="term" value="P:protein transport by the Sec complex"/>
    <property type="evidence" value="ECO:0007669"/>
    <property type="project" value="UniProtKB-UniRule"/>
</dbReference>
<dbReference type="NCBIfam" id="TIGR00916">
    <property type="entry name" value="2A0604s01"/>
    <property type="match status" value="1"/>
</dbReference>
<feature type="domain" description="Protein export membrane protein SecD/SecF C-terminal" evidence="10">
    <location>
        <begin position="1315"/>
        <end position="1495"/>
    </location>
</feature>
<dbReference type="OrthoDB" id="9774769at2"/>
<dbReference type="InterPro" id="IPR022645">
    <property type="entry name" value="SecD/SecF_bac"/>
</dbReference>
<keyword evidence="13" id="KW-1185">Reference proteome</keyword>
<evidence type="ECO:0000256" key="3">
    <source>
        <dbReference type="ARBA" id="ARBA00022475"/>
    </source>
</evidence>
<keyword evidence="7 9" id="KW-0811">Translocation</keyword>
<dbReference type="InterPro" id="IPR005665">
    <property type="entry name" value="SecF_bac"/>
</dbReference>
<dbReference type="GO" id="GO:0005886">
    <property type="term" value="C:plasma membrane"/>
    <property type="evidence" value="ECO:0007669"/>
    <property type="project" value="UniProtKB-SubCell"/>
</dbReference>
<dbReference type="Gene3D" id="3.30.1360.200">
    <property type="match status" value="1"/>
</dbReference>
<evidence type="ECO:0000256" key="8">
    <source>
        <dbReference type="ARBA" id="ARBA00023136"/>
    </source>
</evidence>
<dbReference type="HAMAP" id="MF_01464_B">
    <property type="entry name" value="SecF_B"/>
    <property type="match status" value="1"/>
</dbReference>
<proteinExistence type="inferred from homology"/>
<keyword evidence="9" id="KW-0997">Cell inner membrane</keyword>
<organism evidence="12 13">
    <name type="scientific">Protochlamydia amoebophila (strain UWE25)</name>
    <dbReference type="NCBI Taxonomy" id="264201"/>
    <lineage>
        <taxon>Bacteria</taxon>
        <taxon>Pseudomonadati</taxon>
        <taxon>Chlamydiota</taxon>
        <taxon>Chlamydiia</taxon>
        <taxon>Parachlamydiales</taxon>
        <taxon>Parachlamydiaceae</taxon>
        <taxon>Candidatus Protochlamydia</taxon>
    </lineage>
</organism>
<dbReference type="eggNOG" id="COG0341">
    <property type="taxonomic scope" value="Bacteria"/>
</dbReference>
<reference evidence="12 13" key="1">
    <citation type="journal article" date="2004" name="Science">
        <title>Illuminating the evolutionary history of chlamydiae.</title>
        <authorList>
            <person name="Horn M."/>
            <person name="Collingro A."/>
            <person name="Schmitz-Esser S."/>
            <person name="Beier C.L."/>
            <person name="Purkhold U."/>
            <person name="Fartmann B."/>
            <person name="Brandt P."/>
            <person name="Nyakatura G.J."/>
            <person name="Droege M."/>
            <person name="Frishman D."/>
            <person name="Rattei T."/>
            <person name="Mewes H."/>
            <person name="Wagner M."/>
        </authorList>
    </citation>
    <scope>NUCLEOTIDE SEQUENCE [LARGE SCALE GENOMIC DNA]</scope>
    <source>
        <strain evidence="12 13">UWE25</strain>
    </source>
</reference>
<dbReference type="PRINTS" id="PR01755">
    <property type="entry name" value="SECFTRNLCASE"/>
</dbReference>
<dbReference type="HOGENOM" id="CLU_004081_1_1_0"/>
<keyword evidence="5 9" id="KW-0653">Protein transport</keyword>
<evidence type="ECO:0000256" key="7">
    <source>
        <dbReference type="ARBA" id="ARBA00023010"/>
    </source>
</evidence>
<dbReference type="GO" id="GO:0065002">
    <property type="term" value="P:intracellular protein transmembrane transport"/>
    <property type="evidence" value="ECO:0007669"/>
    <property type="project" value="UniProtKB-UniRule"/>
</dbReference>
<dbReference type="STRING" id="264201.pc0251"/>
<evidence type="ECO:0000256" key="4">
    <source>
        <dbReference type="ARBA" id="ARBA00022692"/>
    </source>
</evidence>
<dbReference type="NCBIfam" id="TIGR00966">
    <property type="entry name" value="transloc_SecF"/>
    <property type="match status" value="1"/>
</dbReference>
<dbReference type="InterPro" id="IPR022813">
    <property type="entry name" value="SecD/SecF_arch_bac"/>
</dbReference>
<dbReference type="Gene3D" id="1.20.1640.10">
    <property type="entry name" value="Multidrug efflux transporter AcrB transmembrane domain"/>
    <property type="match status" value="2"/>
</dbReference>
<sequence>MEKQKRWQFYLIVAVLAITLYNILPTLFFYSKPLKSSIDAPRAQHVASGIVERVNQTEVDSKEWLYSFCRLLGIKPISIDLVTTNNGLFQISFKNEQDAELFKRFLPRAGALIPFVPNQLELSSITANVDPTQVLVRRNVAVRLDASDMDKLFQFTPKYSHDHQIADLYREVIDDRVTQVALAIAGPSKTALQMFATTSEVGNDPSYDEIIITLAKEIVDVDNILGKNNPITKRYYETFSQLSSKEREGLNTKFIAKMETLSKKIKEKQASLYGDFSAEAAQNLAVSNNQIQALDSAVTIMRENEEFRKGKEPLTNENIQQLLKQNSNHEMQIVDLTGYHPFIKGLTINWESGLLLVNLYDDVQSLHFSEGKTEKDAFVKDRINQYLINDIARIARLSDETFKPNEESFVINFDNLTNSQSYLTLNLGYLADKIAQQVTDQIILSWSPAHADLIKDVYPIRSYNDYQTEKSEDQKLGLVVYAPAMYLAAAPTGFRTGSIYVIAKGMDALVQKYQEAPEAEENQVLATDFNQLNTLLQQMGFIGYPGSAFNLPKEFNKDYIFELNDYYSTLLKASREDFQAKGSKRFAVLDFSDVEQRLLTINKIDDRIQEDLLKWKESYNAAQVDLNLTSKYTVPAPTKNVYWENLKLSVVKFFRGDDRKVLKWGLDLSGGKTVRIGLLDQNGRTVTNPEDLKQAVNELYTRINKMGVAERTIRIENSNILLDFPGSQNLSASELVKASAMYFHIVNEKFGPLNTALAGAVNQFLQDIWNEAVVTNRRDIESINEIAWQHLGGDEESTITMRPRTDHAKILYENGLRLANPKNRVVTQAFDESLSTLAMFRGGDSAEWDNQTHPLLVVFHNFALEGSNLENIQPGYDATQGNILTFGIKRSFDSGEHASGSPRDNFFNWTSQFAEDKIAGTPKEVYSNGRGWRMAVILNGSIITAPSLNAALRDGGTISGRFSQREVTQLAADLKAGSLSFTPRILSEENVSPELGREERAKGIVASLVALALVVIAMIGYYHFAGFIASCAVLLNIFIMWGVLQNLGAALTLPGIAGIVLTIGMAVDANVLVFERIREEFKVTGRIASAIQAGYRKAFSAIIDSNITTIIAAIILIQFDSGPIKGFAVTLIIGIISSMFTALFMTRYFFAGWVKKPEHKQLSMAQFLKETHFDFLKQAKKAIVISLIVMGIGTYFLVSERKTIFGMDFTGGYSLTLDVAEKAEKPNYRLEAINAFLDKGASRRDFEVRELSRPNQLRIQLGTSMDEKGHPFYQMPEINPDSKYAFDYQKDPRLSWVVETLQSHGLDVQQSQLTTLQKNWTIMSGQFSDTMRNNAIIALGAALIAILIYITFRFEFKFAIGAVIGLVHDVIITLGILALFHAIGFPVQIDLQVVGAIMTIIGYSLNDTIIVFDRIREDMKTLRRLSFREIINHALNVTLSRTIMTSGTTLLVLLALVLLGGQSIFAFSLVMTVGVLVGTLSSLFIASPVMLYFHNKEVEHQHTESSVKRA</sequence>
<feature type="transmembrane region" description="Helical" evidence="9">
    <location>
        <begin position="1182"/>
        <end position="1198"/>
    </location>
</feature>
<feature type="domain" description="SecDF P1 head subdomain" evidence="11">
    <location>
        <begin position="856"/>
        <end position="980"/>
    </location>
</feature>
<evidence type="ECO:0000313" key="12">
    <source>
        <dbReference type="EMBL" id="CAF22975.1"/>
    </source>
</evidence>
<comment type="function">
    <text evidence="9">Part of the Sec protein translocase complex. Interacts with the SecYEG preprotein conducting channel. SecDF uses the proton motive force (PMF) to complete protein translocation after the ATP-dependent function of SecA.</text>
</comment>
<evidence type="ECO:0000259" key="11">
    <source>
        <dbReference type="Pfam" id="PF22599"/>
    </source>
</evidence>
<feature type="transmembrane region" description="Helical" evidence="9">
    <location>
        <begin position="1391"/>
        <end position="1412"/>
    </location>
</feature>
<dbReference type="InterPro" id="IPR048634">
    <property type="entry name" value="SecD_SecF_C"/>
</dbReference>
<dbReference type="Gene3D" id="3.30.70.3220">
    <property type="match status" value="1"/>
</dbReference>
<dbReference type="FunFam" id="1.20.1640.10:FF:000004">
    <property type="entry name" value="Protein translocase subunit SecD"/>
    <property type="match status" value="1"/>
</dbReference>
<dbReference type="GO" id="GO:0006605">
    <property type="term" value="P:protein targeting"/>
    <property type="evidence" value="ECO:0007669"/>
    <property type="project" value="UniProtKB-UniRule"/>
</dbReference>
<dbReference type="NCBIfam" id="TIGR01129">
    <property type="entry name" value="secD"/>
    <property type="match status" value="1"/>
</dbReference>
<feature type="transmembrane region" description="Helical" evidence="9">
    <location>
        <begin position="1056"/>
        <end position="1077"/>
    </location>
</feature>
<name>Q6MEM4_PARUW</name>
<evidence type="ECO:0000259" key="10">
    <source>
        <dbReference type="Pfam" id="PF02355"/>
    </source>
</evidence>
<comment type="subunit">
    <text evidence="9">Forms a complex with SecD. Part of the essential Sec protein translocation apparatus which comprises SecA, SecYEG and auxiliary proteins SecDF. Other proteins may also be involved.</text>
</comment>
<dbReference type="Pfam" id="PF22599">
    <property type="entry name" value="SecDF_P1_head"/>
    <property type="match status" value="1"/>
</dbReference>
<feature type="transmembrane region" description="Helical" evidence="9">
    <location>
        <begin position="1335"/>
        <end position="1352"/>
    </location>
</feature>
<comment type="subcellular location">
    <subcellularLocation>
        <location evidence="9">Cell inner membrane</location>
        <topology evidence="9">Multi-pass membrane protein</topology>
    </subcellularLocation>
    <subcellularLocation>
        <location evidence="1">Cell membrane</location>
        <topology evidence="1">Multi-pass membrane protein</topology>
    </subcellularLocation>
</comment>
<dbReference type="InterPro" id="IPR005791">
    <property type="entry name" value="SecD"/>
</dbReference>
<dbReference type="EMBL" id="BX908798">
    <property type="protein sequence ID" value="CAF22975.1"/>
    <property type="molecule type" value="Genomic_DNA"/>
</dbReference>
<dbReference type="KEGG" id="pcu:PC_RS01220"/>
<dbReference type="PANTHER" id="PTHR30081">
    <property type="entry name" value="PROTEIN-EXPORT MEMBRANE PROTEIN SEC"/>
    <property type="match status" value="1"/>
</dbReference>
<dbReference type="SUPFAM" id="SSF82866">
    <property type="entry name" value="Multidrug efflux transporter AcrB transmembrane domain"/>
    <property type="match status" value="2"/>
</dbReference>
<dbReference type="InterPro" id="IPR055344">
    <property type="entry name" value="SecD_SecF_C_bact"/>
</dbReference>
<feature type="transmembrane region" description="Helical" evidence="9">
    <location>
        <begin position="1003"/>
        <end position="1022"/>
    </location>
</feature>
<dbReference type="eggNOG" id="COG0342">
    <property type="taxonomic scope" value="Bacteria"/>
</dbReference>
<evidence type="ECO:0000256" key="5">
    <source>
        <dbReference type="ARBA" id="ARBA00022927"/>
    </source>
</evidence>
<feature type="transmembrane region" description="Helical" evidence="9">
    <location>
        <begin position="1027"/>
        <end position="1044"/>
    </location>
</feature>
<dbReference type="Proteomes" id="UP000000529">
    <property type="component" value="Chromosome"/>
</dbReference>
<accession>Q6MEM4</accession>
<dbReference type="PANTHER" id="PTHR30081:SF1">
    <property type="entry name" value="PROTEIN TRANSLOCASE SUBUNIT SECD"/>
    <property type="match status" value="1"/>
</dbReference>